<dbReference type="PANTHER" id="PTHR30314:SF3">
    <property type="entry name" value="MITOCHONDRIAL DIVISION PROTEIN FSZA"/>
    <property type="match status" value="1"/>
</dbReference>
<dbReference type="Proteomes" id="UP000467840">
    <property type="component" value="Chromosome 11"/>
</dbReference>
<organism evidence="4 5">
    <name type="scientific">Hevea brasiliensis</name>
    <name type="common">Para rubber tree</name>
    <name type="synonym">Siphonia brasiliensis</name>
    <dbReference type="NCBI Taxonomy" id="3981"/>
    <lineage>
        <taxon>Eukaryota</taxon>
        <taxon>Viridiplantae</taxon>
        <taxon>Streptophyta</taxon>
        <taxon>Embryophyta</taxon>
        <taxon>Tracheophyta</taxon>
        <taxon>Spermatophyta</taxon>
        <taxon>Magnoliopsida</taxon>
        <taxon>eudicotyledons</taxon>
        <taxon>Gunneridae</taxon>
        <taxon>Pentapetalae</taxon>
        <taxon>rosids</taxon>
        <taxon>fabids</taxon>
        <taxon>Malpighiales</taxon>
        <taxon>Euphorbiaceae</taxon>
        <taxon>Crotonoideae</taxon>
        <taxon>Micrandreae</taxon>
        <taxon>Hevea</taxon>
    </lineage>
</organism>
<dbReference type="InterPro" id="IPR024757">
    <property type="entry name" value="FtsZ_C"/>
</dbReference>
<dbReference type="PANTHER" id="PTHR30314">
    <property type="entry name" value="CELL DIVISION PROTEIN FTSZ-RELATED"/>
    <property type="match status" value="1"/>
</dbReference>
<dbReference type="Gene3D" id="3.30.1330.20">
    <property type="entry name" value="Tubulin/FtsZ, C-terminal domain"/>
    <property type="match status" value="1"/>
</dbReference>
<dbReference type="GO" id="GO:0010020">
    <property type="term" value="P:chloroplast fission"/>
    <property type="evidence" value="ECO:0007669"/>
    <property type="project" value="TreeGrafter"/>
</dbReference>
<dbReference type="GO" id="GO:0005525">
    <property type="term" value="F:GTP binding"/>
    <property type="evidence" value="ECO:0007669"/>
    <property type="project" value="UniProtKB-KW"/>
</dbReference>
<dbReference type="AlphaFoldDB" id="A0A6A6N618"/>
<dbReference type="EMBL" id="JAAGAX010000002">
    <property type="protein sequence ID" value="KAF2321622.1"/>
    <property type="molecule type" value="Genomic_DNA"/>
</dbReference>
<evidence type="ECO:0000256" key="2">
    <source>
        <dbReference type="ARBA" id="ARBA00023134"/>
    </source>
</evidence>
<gene>
    <name evidence="4" type="ORF">GH714_000684</name>
</gene>
<dbReference type="InterPro" id="IPR045061">
    <property type="entry name" value="FtsZ/CetZ"/>
</dbReference>
<comment type="caution">
    <text evidence="4">The sequence shown here is derived from an EMBL/GenBank/DDBJ whole genome shotgun (WGS) entry which is preliminary data.</text>
</comment>
<evidence type="ECO:0000313" key="4">
    <source>
        <dbReference type="EMBL" id="KAF2321622.1"/>
    </source>
</evidence>
<dbReference type="GO" id="GO:0009507">
    <property type="term" value="C:chloroplast"/>
    <property type="evidence" value="ECO:0007669"/>
    <property type="project" value="TreeGrafter"/>
</dbReference>
<dbReference type="GO" id="GO:0003924">
    <property type="term" value="F:GTPase activity"/>
    <property type="evidence" value="ECO:0007669"/>
    <property type="project" value="InterPro"/>
</dbReference>
<accession>A0A6A6N618</accession>
<dbReference type="InterPro" id="IPR037103">
    <property type="entry name" value="Tubulin/FtsZ-like_C"/>
</dbReference>
<dbReference type="SUPFAM" id="SSF55307">
    <property type="entry name" value="Tubulin C-terminal domain-like"/>
    <property type="match status" value="1"/>
</dbReference>
<dbReference type="InterPro" id="IPR008280">
    <property type="entry name" value="Tub_FtsZ_C"/>
</dbReference>
<name>A0A6A6N618_HEVBR</name>
<keyword evidence="5" id="KW-1185">Reference proteome</keyword>
<evidence type="ECO:0000259" key="3">
    <source>
        <dbReference type="Pfam" id="PF12327"/>
    </source>
</evidence>
<protein>
    <recommendedName>
        <fullName evidence="3">Cell division protein FtsZ C-terminal domain-containing protein</fullName>
    </recommendedName>
</protein>
<feature type="domain" description="Cell division protein FtsZ C-terminal" evidence="3">
    <location>
        <begin position="1"/>
        <end position="51"/>
    </location>
</feature>
<evidence type="ECO:0000313" key="5">
    <source>
        <dbReference type="Proteomes" id="UP000467840"/>
    </source>
</evidence>
<reference evidence="4 5" key="1">
    <citation type="journal article" date="2020" name="Mol. Plant">
        <title>The Chromosome-Based Rubber Tree Genome Provides New Insights into Spurge Genome Evolution and Rubber Biosynthesis.</title>
        <authorList>
            <person name="Liu J."/>
            <person name="Shi C."/>
            <person name="Shi C.C."/>
            <person name="Li W."/>
            <person name="Zhang Q.J."/>
            <person name="Zhang Y."/>
            <person name="Li K."/>
            <person name="Lu H.F."/>
            <person name="Shi C."/>
            <person name="Zhu S.T."/>
            <person name="Xiao Z.Y."/>
            <person name="Nan H."/>
            <person name="Yue Y."/>
            <person name="Zhu X.G."/>
            <person name="Wu Y."/>
            <person name="Hong X.N."/>
            <person name="Fan G.Y."/>
            <person name="Tong Y."/>
            <person name="Zhang D."/>
            <person name="Mao C.L."/>
            <person name="Liu Y.L."/>
            <person name="Hao S.J."/>
            <person name="Liu W.Q."/>
            <person name="Lv M.Q."/>
            <person name="Zhang H.B."/>
            <person name="Liu Y."/>
            <person name="Hu-Tang G.R."/>
            <person name="Wang J.P."/>
            <person name="Wang J.H."/>
            <person name="Sun Y.H."/>
            <person name="Ni S.B."/>
            <person name="Chen W.B."/>
            <person name="Zhang X.C."/>
            <person name="Jiao Y.N."/>
            <person name="Eichler E.E."/>
            <person name="Li G.H."/>
            <person name="Liu X."/>
            <person name="Gao L.Z."/>
        </authorList>
    </citation>
    <scope>NUCLEOTIDE SEQUENCE [LARGE SCALE GENOMIC DNA]</scope>
    <source>
        <strain evidence="5">cv. GT1</strain>
        <tissue evidence="4">Leaf</tissue>
    </source>
</reference>
<keyword evidence="2" id="KW-0342">GTP-binding</keyword>
<keyword evidence="1" id="KW-0547">Nucleotide-binding</keyword>
<evidence type="ECO:0000256" key="1">
    <source>
        <dbReference type="ARBA" id="ARBA00022741"/>
    </source>
</evidence>
<proteinExistence type="predicted"/>
<dbReference type="Pfam" id="PF12327">
    <property type="entry name" value="FtsZ_C"/>
    <property type="match status" value="1"/>
</dbReference>
<sequence>MGIGTATGKSKARDAALNAIQSLLLDIGFEQATGIVWKITGGSSLALFELSLSLSNPNPLACYVCTNLMLHHRGLNMVLVTLLLESTETSQMLMVV</sequence>